<comment type="caution">
    <text evidence="5">The sequence shown here is derived from an EMBL/GenBank/DDBJ whole genome shotgun (WGS) entry which is preliminary data.</text>
</comment>
<dbReference type="AlphaFoldDB" id="A0A117IAJ6"/>
<evidence type="ECO:0000313" key="5">
    <source>
        <dbReference type="EMBL" id="GAS96465.1"/>
    </source>
</evidence>
<dbReference type="SUPFAM" id="SSF46785">
    <property type="entry name" value="Winged helix' DNA-binding domain"/>
    <property type="match status" value="1"/>
</dbReference>
<dbReference type="EMBL" id="BCSY01000051">
    <property type="protein sequence ID" value="GAS96465.1"/>
    <property type="molecule type" value="Genomic_DNA"/>
</dbReference>
<dbReference type="GO" id="GO:0003677">
    <property type="term" value="F:DNA binding"/>
    <property type="evidence" value="ECO:0007669"/>
    <property type="project" value="UniProtKB-KW"/>
</dbReference>
<evidence type="ECO:0000256" key="3">
    <source>
        <dbReference type="ARBA" id="ARBA00023125"/>
    </source>
</evidence>
<evidence type="ECO:0000256" key="1">
    <source>
        <dbReference type="ARBA" id="ARBA00011046"/>
    </source>
</evidence>
<dbReference type="InterPro" id="IPR036390">
    <property type="entry name" value="WH_DNA-bd_sf"/>
</dbReference>
<dbReference type="GO" id="GO:0045892">
    <property type="term" value="P:negative regulation of DNA-templated transcription"/>
    <property type="evidence" value="ECO:0007669"/>
    <property type="project" value="InterPro"/>
</dbReference>
<dbReference type="Gene3D" id="1.10.10.10">
    <property type="entry name" value="Winged helix-like DNA-binding domain superfamily/Winged helix DNA-binding domain"/>
    <property type="match status" value="1"/>
</dbReference>
<dbReference type="InterPro" id="IPR036388">
    <property type="entry name" value="WH-like_DNA-bd_sf"/>
</dbReference>
<comment type="similarity">
    <text evidence="1">Belongs to the BlaI transcriptional regulatory family.</text>
</comment>
<dbReference type="Pfam" id="PF03965">
    <property type="entry name" value="Penicillinase_R"/>
    <property type="match status" value="1"/>
</dbReference>
<protein>
    <submittedName>
        <fullName evidence="5">CopY family transcriptional regulator</fullName>
    </submittedName>
</protein>
<gene>
    <name evidence="5" type="ORF">RMCC_3431</name>
</gene>
<proteinExistence type="inferred from homology"/>
<dbReference type="STRING" id="228230.RMCC_3431"/>
<reference evidence="6" key="2">
    <citation type="submission" date="2016-02" db="EMBL/GenBank/DDBJ databases">
        <title>Draft genome sequence of five rapidly growing Mycobacterium species.</title>
        <authorList>
            <person name="Katahira K."/>
            <person name="Gotou Y."/>
            <person name="Iida K."/>
            <person name="Ogura Y."/>
            <person name="Hayashi T."/>
        </authorList>
    </citation>
    <scope>NUCLEOTIDE SEQUENCE [LARGE SCALE GENOMIC DNA]</scope>
    <source>
        <strain evidence="6">JCM15298</strain>
    </source>
</reference>
<sequence>MSTVDNLHTEGCLTREREGRAYRYRARLTREEHSAQLMSAALAGGGRPDLVLKYFLEQIGTEESDTICRALRRASRGGR</sequence>
<keyword evidence="3" id="KW-0238">DNA-binding</keyword>
<dbReference type="OrthoDB" id="9813987at2"/>
<reference evidence="6" key="1">
    <citation type="journal article" date="2016" name="Genome Announc.">
        <title>Draft Genome Sequences of Five Rapidly Growing Mycobacterium Species, M. thermoresistibile, M. fortuitum subsp. acetamidolyticum, M. canariasense, M. brisbanense, and M. novocastrense.</title>
        <authorList>
            <person name="Katahira K."/>
            <person name="Ogura Y."/>
            <person name="Gotoh Y."/>
            <person name="Hayashi T."/>
        </authorList>
    </citation>
    <scope>NUCLEOTIDE SEQUENCE [LARGE SCALE GENOMIC DNA]</scope>
    <source>
        <strain evidence="6">JCM15298</strain>
    </source>
</reference>
<evidence type="ECO:0000313" key="6">
    <source>
        <dbReference type="Proteomes" id="UP000069443"/>
    </source>
</evidence>
<keyword evidence="6" id="KW-1185">Reference proteome</keyword>
<accession>A0A117IAJ6</accession>
<organism evidence="5 6">
    <name type="scientific">Mycolicibacterium canariasense</name>
    <name type="common">Mycobacterium canariasense</name>
    <dbReference type="NCBI Taxonomy" id="228230"/>
    <lineage>
        <taxon>Bacteria</taxon>
        <taxon>Bacillati</taxon>
        <taxon>Actinomycetota</taxon>
        <taxon>Actinomycetes</taxon>
        <taxon>Mycobacteriales</taxon>
        <taxon>Mycobacteriaceae</taxon>
        <taxon>Mycolicibacterium</taxon>
    </lineage>
</organism>
<name>A0A117IAJ6_MYCCR</name>
<evidence type="ECO:0000256" key="4">
    <source>
        <dbReference type="ARBA" id="ARBA00023163"/>
    </source>
</evidence>
<keyword evidence="4" id="KW-0804">Transcription</keyword>
<dbReference type="Proteomes" id="UP000069443">
    <property type="component" value="Unassembled WGS sequence"/>
</dbReference>
<keyword evidence="2" id="KW-0805">Transcription regulation</keyword>
<evidence type="ECO:0000256" key="2">
    <source>
        <dbReference type="ARBA" id="ARBA00023015"/>
    </source>
</evidence>
<dbReference type="InterPro" id="IPR005650">
    <property type="entry name" value="BlaI_family"/>
</dbReference>